<keyword evidence="7 8" id="KW-0503">Monooxygenase</keyword>
<evidence type="ECO:0000256" key="4">
    <source>
        <dbReference type="ARBA" id="ARBA00022723"/>
    </source>
</evidence>
<name>A0ABR1SID2_9PEZI</name>
<feature type="non-terminal residue" evidence="9">
    <location>
        <position position="1"/>
    </location>
</feature>
<dbReference type="InterPro" id="IPR036396">
    <property type="entry name" value="Cyt_P450_sf"/>
</dbReference>
<dbReference type="SUPFAM" id="SSF48264">
    <property type="entry name" value="Cytochrome P450"/>
    <property type="match status" value="1"/>
</dbReference>
<dbReference type="Pfam" id="PF00067">
    <property type="entry name" value="p450"/>
    <property type="match status" value="1"/>
</dbReference>
<evidence type="ECO:0000256" key="8">
    <source>
        <dbReference type="RuleBase" id="RU000461"/>
    </source>
</evidence>
<gene>
    <name evidence="9" type="ORF">PG991_002897</name>
</gene>
<evidence type="ECO:0000256" key="6">
    <source>
        <dbReference type="ARBA" id="ARBA00023004"/>
    </source>
</evidence>
<keyword evidence="6 8" id="KW-0408">Iron</keyword>
<evidence type="ECO:0000313" key="9">
    <source>
        <dbReference type="EMBL" id="KAK8033499.1"/>
    </source>
</evidence>
<evidence type="ECO:0008006" key="11">
    <source>
        <dbReference type="Google" id="ProtNLM"/>
    </source>
</evidence>
<reference evidence="9 10" key="1">
    <citation type="submission" date="2023-01" db="EMBL/GenBank/DDBJ databases">
        <title>Analysis of 21 Apiospora genomes using comparative genomics revels a genus with tremendous synthesis potential of carbohydrate active enzymes and secondary metabolites.</title>
        <authorList>
            <person name="Sorensen T."/>
        </authorList>
    </citation>
    <scope>NUCLEOTIDE SEQUENCE [LARGE SCALE GENOMIC DNA]</scope>
    <source>
        <strain evidence="9 10">CBS 20057</strain>
    </source>
</reference>
<keyword evidence="5 8" id="KW-0560">Oxidoreductase</keyword>
<protein>
    <recommendedName>
        <fullName evidence="11">Cytochrome P450</fullName>
    </recommendedName>
</protein>
<dbReference type="PRINTS" id="PR00465">
    <property type="entry name" value="EP450IV"/>
</dbReference>
<dbReference type="PANTHER" id="PTHR46206:SF1">
    <property type="entry name" value="P450, PUTATIVE (EUROFUNG)-RELATED"/>
    <property type="match status" value="1"/>
</dbReference>
<keyword evidence="4 8" id="KW-0479">Metal-binding</keyword>
<evidence type="ECO:0000256" key="7">
    <source>
        <dbReference type="ARBA" id="ARBA00023033"/>
    </source>
</evidence>
<evidence type="ECO:0000256" key="5">
    <source>
        <dbReference type="ARBA" id="ARBA00023002"/>
    </source>
</evidence>
<dbReference type="PROSITE" id="PS00086">
    <property type="entry name" value="CYTOCHROME_P450"/>
    <property type="match status" value="1"/>
</dbReference>
<evidence type="ECO:0000256" key="3">
    <source>
        <dbReference type="ARBA" id="ARBA00022617"/>
    </source>
</evidence>
<dbReference type="InterPro" id="IPR001128">
    <property type="entry name" value="Cyt_P450"/>
</dbReference>
<evidence type="ECO:0000256" key="1">
    <source>
        <dbReference type="ARBA" id="ARBA00001971"/>
    </source>
</evidence>
<dbReference type="CDD" id="cd11041">
    <property type="entry name" value="CYP503A1-like"/>
    <property type="match status" value="1"/>
</dbReference>
<comment type="caution">
    <text evidence="9">The sequence shown here is derived from an EMBL/GenBank/DDBJ whole genome shotgun (WGS) entry which is preliminary data.</text>
</comment>
<organism evidence="9 10">
    <name type="scientific">Apiospora marii</name>
    <dbReference type="NCBI Taxonomy" id="335849"/>
    <lineage>
        <taxon>Eukaryota</taxon>
        <taxon>Fungi</taxon>
        <taxon>Dikarya</taxon>
        <taxon>Ascomycota</taxon>
        <taxon>Pezizomycotina</taxon>
        <taxon>Sordariomycetes</taxon>
        <taxon>Xylariomycetidae</taxon>
        <taxon>Amphisphaeriales</taxon>
        <taxon>Apiosporaceae</taxon>
        <taxon>Apiospora</taxon>
    </lineage>
</organism>
<dbReference type="InterPro" id="IPR002403">
    <property type="entry name" value="Cyt_P450_E_grp-IV"/>
</dbReference>
<dbReference type="InterPro" id="IPR017972">
    <property type="entry name" value="Cyt_P450_CS"/>
</dbReference>
<evidence type="ECO:0000256" key="2">
    <source>
        <dbReference type="ARBA" id="ARBA00010617"/>
    </source>
</evidence>
<keyword evidence="10" id="KW-1185">Reference proteome</keyword>
<dbReference type="PANTHER" id="PTHR46206">
    <property type="entry name" value="CYTOCHROME P450"/>
    <property type="match status" value="1"/>
</dbReference>
<dbReference type="Gene3D" id="1.10.630.10">
    <property type="entry name" value="Cytochrome P450"/>
    <property type="match status" value="1"/>
</dbReference>
<sequence length="434" mass="49398">FGHSLGDDKYAADAWTGLVVRSKMNAVLERICGDMNKELQYAFDLRLGTNTNDWKEIDLLRTVRLVVAQAASRFTVGLRNTTIWFVVTGFILTLNAGRDEQYLIDTIRIGDSMVVTCGLAGGMPVPWRSLVGFFTSWALRPQIGRIKRHIKPVYLERQETLKHDPEDPCHSEPQDFFQMMMRFAQKERPHEVDDFDSIARRLIVANFGWMHNTSFQATQLILNILDSNAEFNTISVLRDEFSSVLGKDGDADQTWSKTKVASLTRADSVARETLRLDSFSNRFQYRKAIVDHLVTEDDITLPKGALISMLGRPAHRNAEYLPDEPDKYDPFRFSRAREAAAAVDADGKPCLQNLTFVGTGPQHLPWSHGKHSCPGRFLVEFELKMIMAYLLQNYDIEFPSEYEGRRPPNYWMGEAAFPPADAKIRVKRRPGTTT</sequence>
<dbReference type="Proteomes" id="UP001396898">
    <property type="component" value="Unassembled WGS sequence"/>
</dbReference>
<keyword evidence="3 8" id="KW-0349">Heme</keyword>
<comment type="cofactor">
    <cofactor evidence="1">
        <name>heme</name>
        <dbReference type="ChEBI" id="CHEBI:30413"/>
    </cofactor>
</comment>
<comment type="similarity">
    <text evidence="2 8">Belongs to the cytochrome P450 family.</text>
</comment>
<proteinExistence type="inferred from homology"/>
<evidence type="ECO:0000313" key="10">
    <source>
        <dbReference type="Proteomes" id="UP001396898"/>
    </source>
</evidence>
<accession>A0ABR1SID2</accession>
<dbReference type="EMBL" id="JAQQWI010000006">
    <property type="protein sequence ID" value="KAK8033499.1"/>
    <property type="molecule type" value="Genomic_DNA"/>
</dbReference>